<dbReference type="Pfam" id="PF01535">
    <property type="entry name" value="PPR"/>
    <property type="match status" value="3"/>
</dbReference>
<dbReference type="FunFam" id="1.25.40.10:FF:000184">
    <property type="entry name" value="Pentatricopeptide repeat-containing protein, chloroplastic"/>
    <property type="match status" value="1"/>
</dbReference>
<dbReference type="PROSITE" id="PS51375">
    <property type="entry name" value="PPR"/>
    <property type="match status" value="4"/>
</dbReference>
<protein>
    <recommendedName>
        <fullName evidence="5">Pentacotripeptide-repeat region of PRORP domain-containing protein</fullName>
    </recommendedName>
</protein>
<dbReference type="SUPFAM" id="SSF48452">
    <property type="entry name" value="TPR-like"/>
    <property type="match status" value="1"/>
</dbReference>
<dbReference type="Pfam" id="PF20431">
    <property type="entry name" value="E_motif"/>
    <property type="match status" value="1"/>
</dbReference>
<dbReference type="Proteomes" id="UP000323000">
    <property type="component" value="Chromosome 3"/>
</dbReference>
<sequence>MRELKQLHGLMITSSVIKEMVPLSKLIDFCTDSETSNLSYAESVFRQIHRPSVYIWNSMIKGYSNIDTPDESLLLYREMLQRGHSPDHFTFPFVLKVCSIVYDHDYGKCVHNHVLKTGFEVNVYVSTSLLNMYACCEDMRSGLKVFDEIPKWNVVAWTSLIAGYVNNDCAGDAIRVFKDMESLNVEPNEITLVHVLVACARSRDLGTGKLVHSRVRQLGYDPFVSSCNPNLVLATAIFDMYAKCGNLNTARDLFDKMPKRNLVAWNSMIAGYNQYGQAEEALGVFSDLLVSRFDPDKATILSVISACGKLGDLALGQSFHAYVLKMNICKDVAIGTALVDMYAKSGDAESAQKVFSELKTKDTMAWTSMIIGLAMHGDGEEALQTFKRMQEDASVSPDQITYIGVLCACSHVGLVEEGQRHFTEMRNVYGIEPTIEHYGCMVDLLSRAGCFEEAERLVEKMPIQPNVAVWGALLNGCEIHENVDLADQVRRHIREVEITVGSGVYVLLSNIYARAGKWQEAKMARELMKHKSIVKTLGHSTVEIKVSTS</sequence>
<dbReference type="EMBL" id="VAHF01000003">
    <property type="protein sequence ID" value="TXG65553.1"/>
    <property type="molecule type" value="Genomic_DNA"/>
</dbReference>
<evidence type="ECO:0008006" key="5">
    <source>
        <dbReference type="Google" id="ProtNLM"/>
    </source>
</evidence>
<evidence type="ECO:0000313" key="4">
    <source>
        <dbReference type="Proteomes" id="UP000323000"/>
    </source>
</evidence>
<evidence type="ECO:0000256" key="2">
    <source>
        <dbReference type="PROSITE-ProRule" id="PRU00708"/>
    </source>
</evidence>
<dbReference type="Pfam" id="PF13041">
    <property type="entry name" value="PPR_2"/>
    <property type="match status" value="3"/>
</dbReference>
<evidence type="ECO:0000256" key="1">
    <source>
        <dbReference type="ARBA" id="ARBA00022737"/>
    </source>
</evidence>
<dbReference type="InterPro" id="IPR046848">
    <property type="entry name" value="E_motif"/>
</dbReference>
<dbReference type="InterPro" id="IPR002885">
    <property type="entry name" value="PPR_rpt"/>
</dbReference>
<dbReference type="OrthoDB" id="185373at2759"/>
<dbReference type="GO" id="GO:0003723">
    <property type="term" value="F:RNA binding"/>
    <property type="evidence" value="ECO:0007669"/>
    <property type="project" value="InterPro"/>
</dbReference>
<evidence type="ECO:0000313" key="3">
    <source>
        <dbReference type="EMBL" id="TXG65553.1"/>
    </source>
</evidence>
<dbReference type="PANTHER" id="PTHR24015:SF2016">
    <property type="entry name" value="PENTATRICOPEPTIDE REPEAT-CONTAINING PROTEIN"/>
    <property type="match status" value="1"/>
</dbReference>
<feature type="repeat" description="PPR" evidence="2">
    <location>
        <begin position="153"/>
        <end position="187"/>
    </location>
</feature>
<dbReference type="InterPro" id="IPR046960">
    <property type="entry name" value="PPR_At4g14850-like_plant"/>
</dbReference>
<feature type="repeat" description="PPR" evidence="2">
    <location>
        <begin position="52"/>
        <end position="86"/>
    </location>
</feature>
<comment type="caution">
    <text evidence="3">The sequence shown here is derived from an EMBL/GenBank/DDBJ whole genome shotgun (WGS) entry which is preliminary data.</text>
</comment>
<dbReference type="PANTHER" id="PTHR24015">
    <property type="entry name" value="OS07G0578800 PROTEIN-RELATED"/>
    <property type="match status" value="1"/>
</dbReference>
<dbReference type="FunFam" id="1.25.40.10:FF:000436">
    <property type="entry name" value="Pentatricopeptide repeat-containing protein At5g39350 family"/>
    <property type="match status" value="1"/>
</dbReference>
<dbReference type="FunFam" id="1.25.40.10:FF:000427">
    <property type="entry name" value="Pentatricopeptide repeat-containing protein chloroplastic"/>
    <property type="match status" value="1"/>
</dbReference>
<gene>
    <name evidence="3" type="ORF">EZV62_006828</name>
</gene>
<proteinExistence type="predicted"/>
<dbReference type="GO" id="GO:0009451">
    <property type="term" value="P:RNA modification"/>
    <property type="evidence" value="ECO:0007669"/>
    <property type="project" value="InterPro"/>
</dbReference>
<organism evidence="3 4">
    <name type="scientific">Acer yangbiense</name>
    <dbReference type="NCBI Taxonomy" id="1000413"/>
    <lineage>
        <taxon>Eukaryota</taxon>
        <taxon>Viridiplantae</taxon>
        <taxon>Streptophyta</taxon>
        <taxon>Embryophyta</taxon>
        <taxon>Tracheophyta</taxon>
        <taxon>Spermatophyta</taxon>
        <taxon>Magnoliopsida</taxon>
        <taxon>eudicotyledons</taxon>
        <taxon>Gunneridae</taxon>
        <taxon>Pentapetalae</taxon>
        <taxon>rosids</taxon>
        <taxon>malvids</taxon>
        <taxon>Sapindales</taxon>
        <taxon>Sapindaceae</taxon>
        <taxon>Hippocastanoideae</taxon>
        <taxon>Acereae</taxon>
        <taxon>Acer</taxon>
    </lineage>
</organism>
<dbReference type="Gene3D" id="1.25.40.10">
    <property type="entry name" value="Tetratricopeptide repeat domain"/>
    <property type="match status" value="5"/>
</dbReference>
<reference evidence="4" key="1">
    <citation type="journal article" date="2019" name="Gigascience">
        <title>De novo genome assembly of the endangered Acer yangbiense, a plant species with extremely small populations endemic to Yunnan Province, China.</title>
        <authorList>
            <person name="Yang J."/>
            <person name="Wariss H.M."/>
            <person name="Tao L."/>
            <person name="Zhang R."/>
            <person name="Yun Q."/>
            <person name="Hollingsworth P."/>
            <person name="Dao Z."/>
            <person name="Luo G."/>
            <person name="Guo H."/>
            <person name="Ma Y."/>
            <person name="Sun W."/>
        </authorList>
    </citation>
    <scope>NUCLEOTIDE SEQUENCE [LARGE SCALE GENOMIC DNA]</scope>
    <source>
        <strain evidence="4">cv. Malutang</strain>
    </source>
</reference>
<accession>A0A5C7I7J7</accession>
<feature type="repeat" description="PPR" evidence="2">
    <location>
        <begin position="261"/>
        <end position="295"/>
    </location>
</feature>
<feature type="repeat" description="PPR" evidence="2">
    <location>
        <begin position="362"/>
        <end position="396"/>
    </location>
</feature>
<keyword evidence="1" id="KW-0677">Repeat</keyword>
<dbReference type="NCBIfam" id="TIGR00756">
    <property type="entry name" value="PPR"/>
    <property type="match status" value="6"/>
</dbReference>
<dbReference type="AlphaFoldDB" id="A0A5C7I7J7"/>
<keyword evidence="4" id="KW-1185">Reference proteome</keyword>
<name>A0A5C7I7J7_9ROSI</name>
<dbReference type="InterPro" id="IPR011990">
    <property type="entry name" value="TPR-like_helical_dom_sf"/>
</dbReference>